<evidence type="ECO:0000256" key="7">
    <source>
        <dbReference type="ARBA" id="ARBA00023125"/>
    </source>
</evidence>
<dbReference type="AlphaFoldDB" id="A0A238XNW1"/>
<dbReference type="PROSITE" id="PS50044">
    <property type="entry name" value="SIGMA54_3"/>
    <property type="match status" value="1"/>
</dbReference>
<dbReference type="PRINTS" id="PR00045">
    <property type="entry name" value="SIGMA54FCT"/>
</dbReference>
<dbReference type="PROSITE" id="PS00717">
    <property type="entry name" value="SIGMA54_1"/>
    <property type="match status" value="1"/>
</dbReference>
<feature type="domain" description="RNA polymerase sigma factor 54 DNA-binding" evidence="9">
    <location>
        <begin position="320"/>
        <end position="478"/>
    </location>
</feature>
<feature type="domain" description="RNA polymerase sigma factor 54 core-binding" evidence="10">
    <location>
        <begin position="118"/>
        <end position="307"/>
    </location>
</feature>
<reference evidence="11 12" key="1">
    <citation type="submission" date="2017-06" db="EMBL/GenBank/DDBJ databases">
        <authorList>
            <person name="Kim H.J."/>
            <person name="Triplett B.A."/>
        </authorList>
    </citation>
    <scope>NUCLEOTIDE SEQUENCE [LARGE SCALE GENOMIC DNA]</scope>
    <source>
        <strain evidence="11 12">DSM 13116</strain>
    </source>
</reference>
<proteinExistence type="inferred from homology"/>
<dbReference type="InterPro" id="IPR000394">
    <property type="entry name" value="RNA_pol_sigma_54"/>
</dbReference>
<keyword evidence="5" id="KW-0805">Transcription regulation</keyword>
<evidence type="ECO:0000259" key="10">
    <source>
        <dbReference type="Pfam" id="PF04963"/>
    </source>
</evidence>
<dbReference type="Gene3D" id="1.10.10.60">
    <property type="entry name" value="Homeodomain-like"/>
    <property type="match status" value="1"/>
</dbReference>
<dbReference type="PROSITE" id="PS00718">
    <property type="entry name" value="SIGMA54_2"/>
    <property type="match status" value="1"/>
</dbReference>
<dbReference type="GO" id="GO:0000428">
    <property type="term" value="C:DNA-directed RNA polymerase complex"/>
    <property type="evidence" value="ECO:0007669"/>
    <property type="project" value="UniProtKB-KW"/>
</dbReference>
<dbReference type="Pfam" id="PF04552">
    <property type="entry name" value="Sigma54_DBD"/>
    <property type="match status" value="1"/>
</dbReference>
<dbReference type="GO" id="GO:0003677">
    <property type="term" value="F:DNA binding"/>
    <property type="evidence" value="ECO:0007669"/>
    <property type="project" value="UniProtKB-KW"/>
</dbReference>
<sequence>MGLELRQQLKLTQQLVMTPQLQQAIKLLQLSRLELVESIQQELMENPFLEELDPEVVDTAPATDNLDDYEAAHVDAQSREDENLMRSADWENYLGEFSSVTKQSLGRELEVPEEGLSFESRLTSKPSLEGHLAWQMRLSNFTDRDLDIGEIVIGNLDSRGYLQASVEEMAEQLPDCPVEDIEAVVRRIQRLDPVGVAARSVQECLLVQLQHQGLDEDPVLVSLVRDHLEDFEKHRYKPLTKKFKITMEDLKDYLDLIQSLEPMPGAHFSSGEPQYVSPDVFVYKVGQDFVIVLNEEGFPRLQLNPFYMENAKAKNTAEREYFQDKVRSAEWLMKSLYQRQRTLYKVMESIVRFQRDFFEHGVTRLKPLILKEVAEDIGMHESTVSRITTSKYVATPHGIFELKFFFNSALDLDDGTQVGSESVKALIKQLIGEENPKRPLSDEQIGEILKQKLEVNIARRTVAKYRTAMHIESSSKRKHVF</sequence>
<keyword evidence="8" id="KW-0804">Transcription</keyword>
<keyword evidence="2" id="KW-0240">DNA-directed RNA polymerase</keyword>
<evidence type="ECO:0000256" key="2">
    <source>
        <dbReference type="ARBA" id="ARBA00022478"/>
    </source>
</evidence>
<accession>A0A238XNW1</accession>
<keyword evidence="6" id="KW-0731">Sigma factor</keyword>
<keyword evidence="4" id="KW-0548">Nucleotidyltransferase</keyword>
<name>A0A238XNW1_9BACT</name>
<organism evidence="11 12">
    <name type="scientific">Humidesulfovibrio mexicanus</name>
    <dbReference type="NCBI Taxonomy" id="147047"/>
    <lineage>
        <taxon>Bacteria</taxon>
        <taxon>Pseudomonadati</taxon>
        <taxon>Thermodesulfobacteriota</taxon>
        <taxon>Desulfovibrionia</taxon>
        <taxon>Desulfovibrionales</taxon>
        <taxon>Desulfovibrionaceae</taxon>
        <taxon>Humidesulfovibrio</taxon>
    </lineage>
</organism>
<evidence type="ECO:0000256" key="3">
    <source>
        <dbReference type="ARBA" id="ARBA00022679"/>
    </source>
</evidence>
<comment type="similarity">
    <text evidence="1">Belongs to the sigma-54 factor family.</text>
</comment>
<evidence type="ECO:0000256" key="8">
    <source>
        <dbReference type="ARBA" id="ARBA00023163"/>
    </source>
</evidence>
<dbReference type="PANTHER" id="PTHR32248">
    <property type="entry name" value="RNA POLYMERASE SIGMA-54 FACTOR"/>
    <property type="match status" value="1"/>
</dbReference>
<evidence type="ECO:0000256" key="4">
    <source>
        <dbReference type="ARBA" id="ARBA00022695"/>
    </source>
</evidence>
<evidence type="ECO:0000259" key="9">
    <source>
        <dbReference type="Pfam" id="PF04552"/>
    </source>
</evidence>
<evidence type="ECO:0000256" key="6">
    <source>
        <dbReference type="ARBA" id="ARBA00023082"/>
    </source>
</evidence>
<evidence type="ECO:0000256" key="5">
    <source>
        <dbReference type="ARBA" id="ARBA00023015"/>
    </source>
</evidence>
<dbReference type="PANTHER" id="PTHR32248:SF4">
    <property type="entry name" value="RNA POLYMERASE SIGMA-54 FACTOR"/>
    <property type="match status" value="1"/>
</dbReference>
<dbReference type="GO" id="GO:0016779">
    <property type="term" value="F:nucleotidyltransferase activity"/>
    <property type="evidence" value="ECO:0007669"/>
    <property type="project" value="UniProtKB-KW"/>
</dbReference>
<evidence type="ECO:0000256" key="1">
    <source>
        <dbReference type="ARBA" id="ARBA00008798"/>
    </source>
</evidence>
<dbReference type="RefSeq" id="WP_089270974.1">
    <property type="nucleotide sequence ID" value="NZ_FZOC01000001.1"/>
</dbReference>
<dbReference type="EMBL" id="FZOC01000001">
    <property type="protein sequence ID" value="SNR60362.1"/>
    <property type="molecule type" value="Genomic_DNA"/>
</dbReference>
<dbReference type="Gene3D" id="1.10.10.1330">
    <property type="entry name" value="RNA polymerase sigma-54 factor, core-binding domain"/>
    <property type="match status" value="1"/>
</dbReference>
<evidence type="ECO:0000313" key="12">
    <source>
        <dbReference type="Proteomes" id="UP000198324"/>
    </source>
</evidence>
<keyword evidence="12" id="KW-1185">Reference proteome</keyword>
<evidence type="ECO:0000313" key="11">
    <source>
        <dbReference type="EMBL" id="SNR60362.1"/>
    </source>
</evidence>
<dbReference type="GO" id="GO:0016987">
    <property type="term" value="F:sigma factor activity"/>
    <property type="evidence" value="ECO:0007669"/>
    <property type="project" value="UniProtKB-KW"/>
</dbReference>
<dbReference type="InterPro" id="IPR038709">
    <property type="entry name" value="RpoN_core-bd_sf"/>
</dbReference>
<dbReference type="NCBIfam" id="NF009118">
    <property type="entry name" value="PRK12469.1"/>
    <property type="match status" value="1"/>
</dbReference>
<dbReference type="Pfam" id="PF00309">
    <property type="entry name" value="Sigma54_AID"/>
    <property type="match status" value="1"/>
</dbReference>
<dbReference type="Pfam" id="PF04963">
    <property type="entry name" value="Sigma54_CBD"/>
    <property type="match status" value="1"/>
</dbReference>
<keyword evidence="3" id="KW-0808">Transferase</keyword>
<gene>
    <name evidence="11" type="ORF">SAMN04488503_0290</name>
</gene>
<dbReference type="InterPro" id="IPR007046">
    <property type="entry name" value="RNA_pol_sigma_54_core-bd"/>
</dbReference>
<dbReference type="InterPro" id="IPR007634">
    <property type="entry name" value="RNA_pol_sigma_54_DNA-bd"/>
</dbReference>
<dbReference type="Proteomes" id="UP000198324">
    <property type="component" value="Unassembled WGS sequence"/>
</dbReference>
<dbReference type="NCBIfam" id="TIGR02395">
    <property type="entry name" value="rpoN_sigma"/>
    <property type="match status" value="1"/>
</dbReference>
<keyword evidence="7" id="KW-0238">DNA-binding</keyword>
<protein>
    <submittedName>
        <fullName evidence="11">RNA polymerase, sigma 54 subunit, RpoN/SigL</fullName>
    </submittedName>
</protein>
<dbReference type="PIRSF" id="PIRSF000774">
    <property type="entry name" value="RpoN"/>
    <property type="match status" value="1"/>
</dbReference>
<dbReference type="GO" id="GO:0006352">
    <property type="term" value="P:DNA-templated transcription initiation"/>
    <property type="evidence" value="ECO:0007669"/>
    <property type="project" value="InterPro"/>
</dbReference>
<dbReference type="GO" id="GO:0001216">
    <property type="term" value="F:DNA-binding transcription activator activity"/>
    <property type="evidence" value="ECO:0007669"/>
    <property type="project" value="InterPro"/>
</dbReference>
<dbReference type="OrthoDB" id="9814402at2"/>